<evidence type="ECO:0000256" key="1">
    <source>
        <dbReference type="SAM" id="MobiDB-lite"/>
    </source>
</evidence>
<dbReference type="AlphaFoldDB" id="A0A8D8HVI0"/>
<reference evidence="2" key="1">
    <citation type="submission" date="2021-05" db="EMBL/GenBank/DDBJ databases">
        <authorList>
            <person name="Alioto T."/>
            <person name="Alioto T."/>
            <person name="Gomez Garrido J."/>
        </authorList>
    </citation>
    <scope>NUCLEOTIDE SEQUENCE</scope>
</reference>
<proteinExistence type="predicted"/>
<name>A0A8D8HVI0_CULPI</name>
<dbReference type="EMBL" id="HBUE01330071">
    <property type="protein sequence ID" value="CAG6592743.1"/>
    <property type="molecule type" value="Transcribed_RNA"/>
</dbReference>
<accession>A0A8D8HVI0</accession>
<evidence type="ECO:0000313" key="2">
    <source>
        <dbReference type="EMBL" id="CAG6540672.1"/>
    </source>
</evidence>
<dbReference type="EMBL" id="HBUE01223401">
    <property type="protein sequence ID" value="CAG6540672.1"/>
    <property type="molecule type" value="Transcribed_RNA"/>
</dbReference>
<organism evidence="2">
    <name type="scientific">Culex pipiens</name>
    <name type="common">House mosquito</name>
    <dbReference type="NCBI Taxonomy" id="7175"/>
    <lineage>
        <taxon>Eukaryota</taxon>
        <taxon>Metazoa</taxon>
        <taxon>Ecdysozoa</taxon>
        <taxon>Arthropoda</taxon>
        <taxon>Hexapoda</taxon>
        <taxon>Insecta</taxon>
        <taxon>Pterygota</taxon>
        <taxon>Neoptera</taxon>
        <taxon>Endopterygota</taxon>
        <taxon>Diptera</taxon>
        <taxon>Nematocera</taxon>
        <taxon>Culicoidea</taxon>
        <taxon>Culicidae</taxon>
        <taxon>Culicinae</taxon>
        <taxon>Culicini</taxon>
        <taxon>Culex</taxon>
        <taxon>Culex</taxon>
    </lineage>
</organism>
<protein>
    <submittedName>
        <fullName evidence="2">(northern house mosquito) hypothetical protein</fullName>
    </submittedName>
</protein>
<feature type="region of interest" description="Disordered" evidence="1">
    <location>
        <begin position="1"/>
        <end position="39"/>
    </location>
</feature>
<feature type="compositionally biased region" description="Basic and acidic residues" evidence="1">
    <location>
        <begin position="9"/>
        <end position="25"/>
    </location>
</feature>
<sequence>MALPQPIPDQHHDDRADRVRADDAAVQHPTAPQLSHHDPLGLHLYGADGGLCALERVHREHRPHRGAQIGQPAGKGNGLVHDGGLFGGWAGLRIHGKLYDNRDDQVRRHLFSGQICDICVKILRWYRRRVHNRVLDQHLSLVLKREEIVNRPDLFYCHTK</sequence>